<dbReference type="SUPFAM" id="SSF55781">
    <property type="entry name" value="GAF domain-like"/>
    <property type="match status" value="1"/>
</dbReference>
<dbReference type="KEGG" id="msg:MSMEI_0655"/>
<organism evidence="1 2">
    <name type="scientific">Mycolicibacterium smegmatis (strain ATCC 700084 / mc(2)155)</name>
    <name type="common">Mycobacterium smegmatis</name>
    <dbReference type="NCBI Taxonomy" id="246196"/>
    <lineage>
        <taxon>Bacteria</taxon>
        <taxon>Bacillati</taxon>
        <taxon>Actinomycetota</taxon>
        <taxon>Actinomycetes</taxon>
        <taxon>Mycobacteriales</taxon>
        <taxon>Mycobacteriaceae</taxon>
        <taxon>Mycolicibacterium</taxon>
    </lineage>
</organism>
<sequence length="264" mass="28008">MPLPDGSGTVVVLAFQFSPPTGFGRPHRGYYRSAAVRSCAASSLGGSVSGHGGIDTARIEAAFAELVRTSADPDPYVILARITMAAVDELPSVHHAGVTLLGKHGVIRSLAATNGHPLVLDNIQRHCGDGPSFTADGHVTVIDDLTAETRWPEFTARAVAATPIRSMLELPLTGHGTASATLNLYSNQIGALDDATLAAGLVIAEHASQIFAPRRSRRRRKATTRPVTDKAQAIPLPRHHLDAVAVIESRRSVPRHIRAQHDCA</sequence>
<protein>
    <submittedName>
        <fullName evidence="1">Response regulator receiver and ANTAR domain protein</fullName>
    </submittedName>
</protein>
<dbReference type="Proteomes" id="UP000006158">
    <property type="component" value="Chromosome"/>
</dbReference>
<accession>I7G260</accession>
<name>I7G260_MYCS2</name>
<dbReference type="AlphaFoldDB" id="I7G260"/>
<dbReference type="EMBL" id="CP001663">
    <property type="protein sequence ID" value="AFP37136.1"/>
    <property type="molecule type" value="Genomic_DNA"/>
</dbReference>
<dbReference type="InterPro" id="IPR029016">
    <property type="entry name" value="GAF-like_dom_sf"/>
</dbReference>
<evidence type="ECO:0000313" key="1">
    <source>
        <dbReference type="EMBL" id="AFP37136.1"/>
    </source>
</evidence>
<proteinExistence type="predicted"/>
<dbReference type="PATRIC" id="fig|246196.56.peg.671"/>
<gene>
    <name evidence="1" type="ordered locus">MSMEI_0655</name>
</gene>
<evidence type="ECO:0000313" key="2">
    <source>
        <dbReference type="Proteomes" id="UP000006158"/>
    </source>
</evidence>
<dbReference type="Gene3D" id="3.30.450.40">
    <property type="match status" value="1"/>
</dbReference>
<reference evidence="1 2" key="1">
    <citation type="journal article" date="2007" name="Genome Biol.">
        <title>Interrupted coding sequences in Mycobacterium smegmatis: authentic mutations or sequencing errors?</title>
        <authorList>
            <person name="Deshayes C."/>
            <person name="Perrodou E."/>
            <person name="Gallien S."/>
            <person name="Euphrasie D."/>
            <person name="Schaeffer C."/>
            <person name="Van-Dorsselaer A."/>
            <person name="Poch O."/>
            <person name="Lecompte O."/>
            <person name="Reyrat J.M."/>
        </authorList>
    </citation>
    <scope>NUCLEOTIDE SEQUENCE [LARGE SCALE GENOMIC DNA]</scope>
    <source>
        <strain evidence="2">ATCC 700084 / mc(2)155</strain>
    </source>
</reference>
<reference evidence="1 2" key="2">
    <citation type="journal article" date="2009" name="Genome Res.">
        <title>Ortho-proteogenomics: multiple proteomes investigation through orthology and a new MS-based protocol.</title>
        <authorList>
            <person name="Gallien S."/>
            <person name="Perrodou E."/>
            <person name="Carapito C."/>
            <person name="Deshayes C."/>
            <person name="Reyrat J.M."/>
            <person name="Van Dorsselaer A."/>
            <person name="Poch O."/>
            <person name="Schaeffer C."/>
            <person name="Lecompte O."/>
        </authorList>
    </citation>
    <scope>NUCLEOTIDE SEQUENCE [LARGE SCALE GENOMIC DNA]</scope>
    <source>
        <strain evidence="2">ATCC 700084 / mc(2)155</strain>
    </source>
</reference>